<feature type="transmembrane region" description="Helical" evidence="2">
    <location>
        <begin position="45"/>
        <end position="62"/>
    </location>
</feature>
<feature type="domain" description="DUF4408" evidence="3">
    <location>
        <begin position="55"/>
        <end position="85"/>
    </location>
</feature>
<protein>
    <submittedName>
        <fullName evidence="7">Uncharacterized protein LOC116189170</fullName>
    </submittedName>
</protein>
<evidence type="ECO:0000313" key="7">
    <source>
        <dbReference type="RefSeq" id="XP_031374577.1"/>
    </source>
</evidence>
<feature type="compositionally biased region" description="Acidic residues" evidence="1">
    <location>
        <begin position="185"/>
        <end position="199"/>
    </location>
</feature>
<dbReference type="InterPro" id="IPR025520">
    <property type="entry name" value="DUF4408"/>
</dbReference>
<feature type="compositionally biased region" description="Basic and acidic residues" evidence="1">
    <location>
        <begin position="162"/>
        <end position="184"/>
    </location>
</feature>
<feature type="transmembrane region" description="Helical" evidence="2">
    <location>
        <begin position="20"/>
        <end position="38"/>
    </location>
</feature>
<dbReference type="Pfam" id="PF14364">
    <property type="entry name" value="DUF4408"/>
    <property type="match status" value="1"/>
</dbReference>
<feature type="region of interest" description="Disordered" evidence="1">
    <location>
        <begin position="107"/>
        <end position="140"/>
    </location>
</feature>
<reference evidence="7" key="4">
    <citation type="submission" date="2025-04" db="UniProtKB">
        <authorList>
            <consortium name="RefSeq"/>
        </authorList>
    </citation>
    <scope>IDENTIFICATION</scope>
    <source>
        <tissue evidence="7">Leaf</tissue>
    </source>
</reference>
<feature type="compositionally biased region" description="Basic and acidic residues" evidence="1">
    <location>
        <begin position="115"/>
        <end position="140"/>
    </location>
</feature>
<dbReference type="Proteomes" id="UP000197138">
    <property type="component" value="Unassembled WGS sequence"/>
</dbReference>
<dbReference type="Pfam" id="PF05553">
    <property type="entry name" value="DUF761"/>
    <property type="match status" value="1"/>
</dbReference>
<dbReference type="AlphaFoldDB" id="A0A218XDE6"/>
<keyword evidence="6" id="KW-1185">Reference proteome</keyword>
<evidence type="ECO:0000256" key="2">
    <source>
        <dbReference type="SAM" id="Phobius"/>
    </source>
</evidence>
<dbReference type="PANTHER" id="PTHR33098:SF114">
    <property type="entry name" value="DUF4408 DOMAIN-CONTAINING PROTEIN"/>
    <property type="match status" value="1"/>
</dbReference>
<organism evidence="4 5">
    <name type="scientific">Punica granatum</name>
    <name type="common">Pomegranate</name>
    <dbReference type="NCBI Taxonomy" id="22663"/>
    <lineage>
        <taxon>Eukaryota</taxon>
        <taxon>Viridiplantae</taxon>
        <taxon>Streptophyta</taxon>
        <taxon>Embryophyta</taxon>
        <taxon>Tracheophyta</taxon>
        <taxon>Spermatophyta</taxon>
        <taxon>Magnoliopsida</taxon>
        <taxon>eudicotyledons</taxon>
        <taxon>Gunneridae</taxon>
        <taxon>Pentapetalae</taxon>
        <taxon>rosids</taxon>
        <taxon>malvids</taxon>
        <taxon>Myrtales</taxon>
        <taxon>Lythraceae</taxon>
        <taxon>Punica</taxon>
    </lineage>
</organism>
<evidence type="ECO:0000256" key="1">
    <source>
        <dbReference type="SAM" id="MobiDB-lite"/>
    </source>
</evidence>
<keyword evidence="2" id="KW-0472">Membrane</keyword>
<evidence type="ECO:0000313" key="6">
    <source>
        <dbReference type="Proteomes" id="UP000515151"/>
    </source>
</evidence>
<sequence length="313" mass="35160">MGHVFGNSSHKPTGFETAVWAVKVVLVIMGVVSSVILVKISVIPTVSSFVVSTVPCLWSFFRNFLSPPYIYILFNFIILIIAASSTSQHPFMKPQKQPKAVSRIVEAPDDDQFESLDREESWEPAARDADEPERHATEPLKDVGSYFASGLLARPGSVSREGSADVKEMIVEPRGPEGRRKPEQSEEPEEPGNPEEPNDTIDSIWKSIMVSQGKPPPPQLEKSDKWDSPLPQVDQTEPKPSLGPDNPAIWARWEVRTSDTFEEDNASSKLRNLLSQDELNRRADAFIKQFNLDMRLQREESNQRYIEMVNGGK</sequence>
<dbReference type="OrthoDB" id="1933168at2759"/>
<dbReference type="GeneID" id="116189170"/>
<dbReference type="InterPro" id="IPR008480">
    <property type="entry name" value="DUF761_pln"/>
</dbReference>
<feature type="transmembrane region" description="Helical" evidence="2">
    <location>
        <begin position="68"/>
        <end position="86"/>
    </location>
</feature>
<dbReference type="PANTHER" id="PTHR33098">
    <property type="entry name" value="COTTON FIBER (DUF761)"/>
    <property type="match status" value="1"/>
</dbReference>
<evidence type="ECO:0000313" key="4">
    <source>
        <dbReference type="EMBL" id="OWM82964.1"/>
    </source>
</evidence>
<reference evidence="6" key="3">
    <citation type="journal article" date="2020" name="Plant Biotechnol. J.">
        <title>The pomegranate (Punica granatum L.) draft genome dissects genetic divergence between soft- and hard-seeded cultivars.</title>
        <authorList>
            <person name="Luo X."/>
            <person name="Li H."/>
            <person name="Wu Z."/>
            <person name="Yao W."/>
            <person name="Zhao P."/>
            <person name="Cao D."/>
            <person name="Yu H."/>
            <person name="Li K."/>
            <person name="Poudel K."/>
            <person name="Zhao D."/>
            <person name="Zhang F."/>
            <person name="Xia X."/>
            <person name="Chen L."/>
            <person name="Wang Q."/>
            <person name="Jing D."/>
            <person name="Cao S."/>
        </authorList>
    </citation>
    <scope>NUCLEOTIDE SEQUENCE [LARGE SCALE GENOMIC DNA]</scope>
</reference>
<name>A0A218XDE6_PUNGR</name>
<evidence type="ECO:0000313" key="5">
    <source>
        <dbReference type="Proteomes" id="UP000197138"/>
    </source>
</evidence>
<proteinExistence type="predicted"/>
<accession>A0A218XDE6</accession>
<keyword evidence="2" id="KW-0812">Transmembrane</keyword>
<feature type="region of interest" description="Disordered" evidence="1">
    <location>
        <begin position="156"/>
        <end position="247"/>
    </location>
</feature>
<gene>
    <name evidence="7" type="primary">LOC116189170</name>
    <name evidence="4" type="ORF">CDL15_Pgr005364</name>
</gene>
<dbReference type="Proteomes" id="UP000515151">
    <property type="component" value="Chromosome 8"/>
</dbReference>
<keyword evidence="2" id="KW-1133">Transmembrane helix</keyword>
<reference evidence="4" key="2">
    <citation type="submission" date="2017-06" db="EMBL/GenBank/DDBJ databases">
        <title>The pomegranate genome and the genomics of punicalagin biosynthesis.</title>
        <authorList>
            <person name="Xu C."/>
        </authorList>
    </citation>
    <scope>NUCLEOTIDE SEQUENCE [LARGE SCALE GENOMIC DNA]</scope>
    <source>
        <tissue evidence="4">Fresh leaf</tissue>
    </source>
</reference>
<evidence type="ECO:0000259" key="3">
    <source>
        <dbReference type="Pfam" id="PF14364"/>
    </source>
</evidence>
<dbReference type="EMBL" id="MTKT01001941">
    <property type="protein sequence ID" value="OWM82964.1"/>
    <property type="molecule type" value="Genomic_DNA"/>
</dbReference>
<reference evidence="5" key="1">
    <citation type="journal article" date="2017" name="Plant J.">
        <title>The pomegranate (Punica granatum L.) genome and the genomics of punicalagin biosynthesis.</title>
        <authorList>
            <person name="Qin G."/>
            <person name="Xu C."/>
            <person name="Ming R."/>
            <person name="Tang H."/>
            <person name="Guyot R."/>
            <person name="Kramer E.M."/>
            <person name="Hu Y."/>
            <person name="Yi X."/>
            <person name="Qi Y."/>
            <person name="Xu X."/>
            <person name="Gao Z."/>
            <person name="Pan H."/>
            <person name="Jian J."/>
            <person name="Tian Y."/>
            <person name="Yue Z."/>
            <person name="Xu Y."/>
        </authorList>
    </citation>
    <scope>NUCLEOTIDE SEQUENCE [LARGE SCALE GENOMIC DNA]</scope>
    <source>
        <strain evidence="5">cv. Dabenzi</strain>
    </source>
</reference>
<dbReference type="RefSeq" id="XP_031374577.1">
    <property type="nucleotide sequence ID" value="XM_031518717.1"/>
</dbReference>